<feature type="compositionally biased region" description="Polar residues" evidence="1">
    <location>
        <begin position="51"/>
        <end position="61"/>
    </location>
</feature>
<accession>A0ABU1SE23</accession>
<dbReference type="PROSITE" id="PS50093">
    <property type="entry name" value="PKD"/>
    <property type="match status" value="1"/>
</dbReference>
<organism evidence="3 4">
    <name type="scientific">Microbacterium resistens</name>
    <dbReference type="NCBI Taxonomy" id="156977"/>
    <lineage>
        <taxon>Bacteria</taxon>
        <taxon>Bacillati</taxon>
        <taxon>Actinomycetota</taxon>
        <taxon>Actinomycetes</taxon>
        <taxon>Micrococcales</taxon>
        <taxon>Microbacteriaceae</taxon>
        <taxon>Microbacterium</taxon>
    </lineage>
</organism>
<evidence type="ECO:0000313" key="3">
    <source>
        <dbReference type="EMBL" id="MDR6867840.1"/>
    </source>
</evidence>
<evidence type="ECO:0000256" key="1">
    <source>
        <dbReference type="SAM" id="MobiDB-lite"/>
    </source>
</evidence>
<gene>
    <name evidence="3" type="ORF">J2Y69_002448</name>
</gene>
<dbReference type="RefSeq" id="WP_310021069.1">
    <property type="nucleotide sequence ID" value="NZ_JAVDUM010000010.1"/>
</dbReference>
<dbReference type="InterPro" id="IPR013783">
    <property type="entry name" value="Ig-like_fold"/>
</dbReference>
<evidence type="ECO:0000313" key="4">
    <source>
        <dbReference type="Proteomes" id="UP001259347"/>
    </source>
</evidence>
<dbReference type="InterPro" id="IPR000601">
    <property type="entry name" value="PKD_dom"/>
</dbReference>
<dbReference type="Gene3D" id="2.60.40.10">
    <property type="entry name" value="Immunoglobulins"/>
    <property type="match status" value="1"/>
</dbReference>
<feature type="domain" description="PKD" evidence="2">
    <location>
        <begin position="170"/>
        <end position="221"/>
    </location>
</feature>
<sequence length="272" mass="27509">MCNDGGGVWVGAEETTSTTPGDSVDTGNGTPDTGAAETEEIEEGVSGPDTGESSAPTSSGTGNQGPDRLQQCLGAWNDDRNCFTARPPSTATPPPTDPEAPTPVPGPAAPQTRPVTISDLVRLAPAGVQAGTEPGNVAVVGLPANVVSRATAETLTATVLGRPIVVRFAPQAFDFSYGDGATATTTTGGADWATLGQDLFTPTATSHVYTARGVYTLSVTVHYSAEIDLGGGWTRIGGTVAGAPSSQEIRVFEARTALVGHACTERPNAPGC</sequence>
<dbReference type="EMBL" id="JAVDUM010000010">
    <property type="protein sequence ID" value="MDR6867840.1"/>
    <property type="molecule type" value="Genomic_DNA"/>
</dbReference>
<evidence type="ECO:0000259" key="2">
    <source>
        <dbReference type="PROSITE" id="PS50093"/>
    </source>
</evidence>
<comment type="caution">
    <text evidence="3">The sequence shown here is derived from an EMBL/GenBank/DDBJ whole genome shotgun (WGS) entry which is preliminary data.</text>
</comment>
<reference evidence="3 4" key="1">
    <citation type="submission" date="2023-07" db="EMBL/GenBank/DDBJ databases">
        <title>Sorghum-associated microbial communities from plants grown in Nebraska, USA.</title>
        <authorList>
            <person name="Schachtman D."/>
        </authorList>
    </citation>
    <scope>NUCLEOTIDE SEQUENCE [LARGE SCALE GENOMIC DNA]</scope>
    <source>
        <strain evidence="3 4">2980</strain>
    </source>
</reference>
<feature type="compositionally biased region" description="Polar residues" evidence="1">
    <location>
        <begin position="14"/>
        <end position="31"/>
    </location>
</feature>
<protein>
    <recommendedName>
        <fullName evidence="2">PKD domain-containing protein</fullName>
    </recommendedName>
</protein>
<name>A0ABU1SE23_9MICO</name>
<feature type="region of interest" description="Disordered" evidence="1">
    <location>
        <begin position="1"/>
        <end position="112"/>
    </location>
</feature>
<feature type="compositionally biased region" description="Pro residues" evidence="1">
    <location>
        <begin position="90"/>
        <end position="108"/>
    </location>
</feature>
<keyword evidence="4" id="KW-1185">Reference proteome</keyword>
<proteinExistence type="predicted"/>
<dbReference type="Proteomes" id="UP001259347">
    <property type="component" value="Unassembled WGS sequence"/>
</dbReference>